<keyword evidence="2" id="KW-0687">Ribonucleoprotein</keyword>
<dbReference type="AlphaFoldDB" id="A0A6J4TM01"/>
<organism evidence="2">
    <name type="scientific">uncultured Solirubrobacteraceae bacterium</name>
    <dbReference type="NCBI Taxonomy" id="1162706"/>
    <lineage>
        <taxon>Bacteria</taxon>
        <taxon>Bacillati</taxon>
        <taxon>Actinomycetota</taxon>
        <taxon>Thermoleophilia</taxon>
        <taxon>Solirubrobacterales</taxon>
        <taxon>Solirubrobacteraceae</taxon>
        <taxon>environmental samples</taxon>
    </lineage>
</organism>
<reference evidence="2" key="1">
    <citation type="submission" date="2020-02" db="EMBL/GenBank/DDBJ databases">
        <authorList>
            <person name="Meier V. D."/>
        </authorList>
    </citation>
    <scope>NUCLEOTIDE SEQUENCE</scope>
    <source>
        <strain evidence="2">AVDCRST_MAG67</strain>
    </source>
</reference>
<feature type="compositionally biased region" description="Basic residues" evidence="1">
    <location>
        <begin position="81"/>
        <end position="97"/>
    </location>
</feature>
<feature type="compositionally biased region" description="Polar residues" evidence="1">
    <location>
        <begin position="1"/>
        <end position="11"/>
    </location>
</feature>
<feature type="compositionally biased region" description="Low complexity" evidence="1">
    <location>
        <begin position="58"/>
        <end position="80"/>
    </location>
</feature>
<keyword evidence="2" id="KW-0689">Ribosomal protein</keyword>
<feature type="compositionally biased region" description="Basic residues" evidence="1">
    <location>
        <begin position="40"/>
        <end position="53"/>
    </location>
</feature>
<feature type="compositionally biased region" description="Basic and acidic residues" evidence="1">
    <location>
        <begin position="16"/>
        <end position="26"/>
    </location>
</feature>
<feature type="compositionally biased region" description="Basic residues" evidence="1">
    <location>
        <begin position="106"/>
        <end position="117"/>
    </location>
</feature>
<evidence type="ECO:0000313" key="2">
    <source>
        <dbReference type="EMBL" id="CAA9525912.1"/>
    </source>
</evidence>
<proteinExistence type="predicted"/>
<feature type="non-terminal residue" evidence="2">
    <location>
        <position position="1"/>
    </location>
</feature>
<evidence type="ECO:0000256" key="1">
    <source>
        <dbReference type="SAM" id="MobiDB-lite"/>
    </source>
</evidence>
<feature type="region of interest" description="Disordered" evidence="1">
    <location>
        <begin position="1"/>
        <end position="117"/>
    </location>
</feature>
<feature type="non-terminal residue" evidence="2">
    <location>
        <position position="117"/>
    </location>
</feature>
<sequence>ERQDQAPGTSQAPPPRPREDHRDRRAAAHLRLSLQPRDRRAARRRHRRPHAGRRRVDGGAAARQGAAGAGLGRRQAAGRARAGRGRVRRGVRSRRIPVPRPCQGLRRGRPRRRTHRM</sequence>
<name>A0A6J4TM01_9ACTN</name>
<gene>
    <name evidence="2" type="ORF">AVDCRST_MAG67-3592</name>
</gene>
<dbReference type="EMBL" id="CADCVQ010000154">
    <property type="protein sequence ID" value="CAA9525912.1"/>
    <property type="molecule type" value="Genomic_DNA"/>
</dbReference>
<protein>
    <submittedName>
        <fullName evidence="2">LSU ribosomal protein L18p (L5e)</fullName>
    </submittedName>
</protein>
<accession>A0A6J4TM01</accession>
<dbReference type="GO" id="GO:0005840">
    <property type="term" value="C:ribosome"/>
    <property type="evidence" value="ECO:0007669"/>
    <property type="project" value="UniProtKB-KW"/>
</dbReference>